<dbReference type="Proteomes" id="UP000613177">
    <property type="component" value="Unassembled WGS sequence"/>
</dbReference>
<evidence type="ECO:0000259" key="6">
    <source>
        <dbReference type="PROSITE" id="PS51787"/>
    </source>
</evidence>
<dbReference type="GO" id="GO:0005524">
    <property type="term" value="F:ATP binding"/>
    <property type="evidence" value="ECO:0007669"/>
    <property type="project" value="UniProtKB-KW"/>
</dbReference>
<dbReference type="InterPro" id="IPR015947">
    <property type="entry name" value="PUA-like_sf"/>
</dbReference>
<evidence type="ECO:0000256" key="1">
    <source>
        <dbReference type="ARBA" id="ARBA00022670"/>
    </source>
</evidence>
<evidence type="ECO:0000256" key="5">
    <source>
        <dbReference type="ARBA" id="ARBA00022840"/>
    </source>
</evidence>
<dbReference type="EMBL" id="JAEPRE010000212">
    <property type="protein sequence ID" value="KAG2230268.1"/>
    <property type="molecule type" value="Genomic_DNA"/>
</dbReference>
<dbReference type="Gene3D" id="1.20.58.1480">
    <property type="match status" value="1"/>
</dbReference>
<name>A0A8H7SKY4_9FUNG</name>
<dbReference type="AlphaFoldDB" id="A0A8H7SKY4"/>
<proteinExistence type="predicted"/>
<comment type="caution">
    <text evidence="7">The sequence shown here is derived from an EMBL/GenBank/DDBJ whole genome shotgun (WGS) entry which is preliminary data.</text>
</comment>
<dbReference type="Pfam" id="PF00004">
    <property type="entry name" value="AAA"/>
    <property type="match status" value="1"/>
</dbReference>
<keyword evidence="8" id="KW-1185">Reference proteome</keyword>
<keyword evidence="4" id="KW-0720">Serine protease</keyword>
<organism evidence="7 8">
    <name type="scientific">Thamnidium elegans</name>
    <dbReference type="NCBI Taxonomy" id="101142"/>
    <lineage>
        <taxon>Eukaryota</taxon>
        <taxon>Fungi</taxon>
        <taxon>Fungi incertae sedis</taxon>
        <taxon>Mucoromycota</taxon>
        <taxon>Mucoromycotina</taxon>
        <taxon>Mucoromycetes</taxon>
        <taxon>Mucorales</taxon>
        <taxon>Mucorineae</taxon>
        <taxon>Mucoraceae</taxon>
        <taxon>Thamnidium</taxon>
    </lineage>
</organism>
<evidence type="ECO:0000313" key="7">
    <source>
        <dbReference type="EMBL" id="KAG2230268.1"/>
    </source>
</evidence>
<dbReference type="InterPro" id="IPR003959">
    <property type="entry name" value="ATPase_AAA_core"/>
</dbReference>
<dbReference type="PANTHER" id="PTHR10046">
    <property type="entry name" value="ATP DEPENDENT LON PROTEASE FAMILY MEMBER"/>
    <property type="match status" value="1"/>
</dbReference>
<dbReference type="Pfam" id="PF02190">
    <property type="entry name" value="LON_substr_bdg"/>
    <property type="match status" value="1"/>
</dbReference>
<dbReference type="InterPro" id="IPR027065">
    <property type="entry name" value="Lon_Prtase"/>
</dbReference>
<evidence type="ECO:0000256" key="2">
    <source>
        <dbReference type="ARBA" id="ARBA00022741"/>
    </source>
</evidence>
<protein>
    <recommendedName>
        <fullName evidence="6">Lon N-terminal domain-containing protein</fullName>
    </recommendedName>
</protein>
<evidence type="ECO:0000256" key="4">
    <source>
        <dbReference type="ARBA" id="ARBA00022825"/>
    </source>
</evidence>
<dbReference type="InterPro" id="IPR003111">
    <property type="entry name" value="Lon_prtase_N"/>
</dbReference>
<dbReference type="SUPFAM" id="SSF88697">
    <property type="entry name" value="PUA domain-like"/>
    <property type="match status" value="1"/>
</dbReference>
<dbReference type="FunFam" id="1.20.5.5270:FF:000002">
    <property type="entry name" value="Lon protease homolog"/>
    <property type="match status" value="1"/>
</dbReference>
<keyword evidence="1" id="KW-0645">Protease</keyword>
<dbReference type="GO" id="GO:0030163">
    <property type="term" value="P:protein catabolic process"/>
    <property type="evidence" value="ECO:0007669"/>
    <property type="project" value="InterPro"/>
</dbReference>
<evidence type="ECO:0000256" key="3">
    <source>
        <dbReference type="ARBA" id="ARBA00022801"/>
    </source>
</evidence>
<dbReference type="SUPFAM" id="SSF52540">
    <property type="entry name" value="P-loop containing nucleoside triphosphate hydrolases"/>
    <property type="match status" value="1"/>
</dbReference>
<keyword evidence="2" id="KW-0547">Nucleotide-binding</keyword>
<gene>
    <name evidence="7" type="ORF">INT48_009467</name>
</gene>
<dbReference type="GO" id="GO:0016887">
    <property type="term" value="F:ATP hydrolysis activity"/>
    <property type="evidence" value="ECO:0007669"/>
    <property type="project" value="InterPro"/>
</dbReference>
<dbReference type="InterPro" id="IPR046336">
    <property type="entry name" value="Lon_prtase_N_sf"/>
</dbReference>
<dbReference type="GO" id="GO:0006508">
    <property type="term" value="P:proteolysis"/>
    <property type="evidence" value="ECO:0007669"/>
    <property type="project" value="UniProtKB-KW"/>
</dbReference>
<accession>A0A8H7SKY4</accession>
<dbReference type="InterPro" id="IPR027417">
    <property type="entry name" value="P-loop_NTPase"/>
</dbReference>
<evidence type="ECO:0000313" key="8">
    <source>
        <dbReference type="Proteomes" id="UP000613177"/>
    </source>
</evidence>
<dbReference type="Gene3D" id="1.20.5.5270">
    <property type="match status" value="1"/>
</dbReference>
<dbReference type="Gene3D" id="2.30.130.40">
    <property type="entry name" value="LON domain-like"/>
    <property type="match status" value="1"/>
</dbReference>
<dbReference type="PROSITE" id="PS51787">
    <property type="entry name" value="LON_N"/>
    <property type="match status" value="1"/>
</dbReference>
<sequence length="443" mass="50130">MPSSLVDNLIVVPLENKVLLPSVVLKINMRGRDAVALTRKHLRSSEQRKPTYIACIPLTGKGIEEEAKSEEAEGTVAPNTTTVVALKDEGFIKPEDKDRLFTFGCTARIIRVQRSGLGAFTMFVEGISRFKVDRYFSQDATLHVKVKYFDEEMEEGESTDEMIRFKALVREFLSKMKDLRMPENLIQQLTKLIDSVSPPVLADLLVSVIETSFDEKLTMLSTTNLKERVEKASEWMTRQLHVILLLILLYVVEGKLTKKQREFYLRQQLEAIKKELGESDGSGGGIKDEDELEQLGAKIEEADLPDEASTVAQRELKRLKKLQPASSEYSVARNYLELLADLPWNKKTDDIIDIAQAKQKLQDDHFGLDHVKKRIIEYLSVIKIKGDLKAPIICFVGPPGVGKTSLGKSIASSLGREFHRISLGGVRDEAEMRYYIYIYILHL</sequence>
<dbReference type="Gene3D" id="3.40.50.300">
    <property type="entry name" value="P-loop containing nucleotide triphosphate hydrolases"/>
    <property type="match status" value="1"/>
</dbReference>
<feature type="domain" description="Lon N-terminal" evidence="6">
    <location>
        <begin position="9"/>
        <end position="240"/>
    </location>
</feature>
<keyword evidence="3" id="KW-0378">Hydrolase</keyword>
<dbReference type="SMART" id="SM00464">
    <property type="entry name" value="LON"/>
    <property type="match status" value="1"/>
</dbReference>
<reference evidence="7" key="1">
    <citation type="submission" date="2021-01" db="EMBL/GenBank/DDBJ databases">
        <title>Metabolic potential, ecology and presence of endohyphal bacteria is reflected in genomic diversity of Mucoromycotina.</title>
        <authorList>
            <person name="Muszewska A."/>
            <person name="Okrasinska A."/>
            <person name="Steczkiewicz K."/>
            <person name="Drgas O."/>
            <person name="Orlowska M."/>
            <person name="Perlinska-Lenart U."/>
            <person name="Aleksandrzak-Piekarczyk T."/>
            <person name="Szatraj K."/>
            <person name="Zielenkiewicz U."/>
            <person name="Pilsyk S."/>
            <person name="Malc E."/>
            <person name="Mieczkowski P."/>
            <person name="Kruszewska J.S."/>
            <person name="Biernat P."/>
            <person name="Pawlowska J."/>
        </authorList>
    </citation>
    <scope>NUCLEOTIDE SEQUENCE</scope>
    <source>
        <strain evidence="7">WA0000018081</strain>
    </source>
</reference>
<dbReference type="GO" id="GO:0004252">
    <property type="term" value="F:serine-type endopeptidase activity"/>
    <property type="evidence" value="ECO:0007669"/>
    <property type="project" value="InterPro"/>
</dbReference>
<dbReference type="GO" id="GO:0004176">
    <property type="term" value="F:ATP-dependent peptidase activity"/>
    <property type="evidence" value="ECO:0007669"/>
    <property type="project" value="InterPro"/>
</dbReference>
<keyword evidence="5" id="KW-0067">ATP-binding</keyword>